<dbReference type="EMBL" id="KJ010548">
    <property type="protein sequence ID" value="AHJ87783.1"/>
    <property type="molecule type" value="Genomic_DNA"/>
</dbReference>
<reference evidence="1 2" key="1">
    <citation type="journal article" date="2015" name="Appl. Environ. Microbiol.">
        <title>Effects of actin-like proteins encoded by two Bacillus pumilus phages on unstable lysogeny, revealed by genomic analysis.</title>
        <authorList>
            <person name="Yuan Y."/>
            <person name="Peng Q."/>
            <person name="Wu D."/>
            <person name="Kou Z."/>
            <person name="Wu Y."/>
            <person name="Liu P."/>
            <person name="Gao M."/>
        </authorList>
    </citation>
    <scope>NUCLEOTIDE SEQUENCE [LARGE SCALE GENOMIC DNA]</scope>
</reference>
<dbReference type="Proteomes" id="UP000030233">
    <property type="component" value="Segment"/>
</dbReference>
<organism evidence="1 2">
    <name type="scientific">Bacillus phage Bp8p-T</name>
    <dbReference type="NCBI Taxonomy" id="1445811"/>
    <lineage>
        <taxon>Viruses</taxon>
        <taxon>Duplodnaviria</taxon>
        <taxon>Heunggongvirae</taxon>
        <taxon>Uroviricota</taxon>
        <taxon>Caudoviricetes</taxon>
        <taxon>Herelleviridae</taxon>
        <taxon>Bastillevirinae</taxon>
        <taxon>Agatevirus</taxon>
        <taxon>Agatevirus Bp8pC</taxon>
    </lineage>
</organism>
<name>A0A0A0PLP7_9CAUD</name>
<proteinExistence type="predicted"/>
<evidence type="ECO:0000313" key="1">
    <source>
        <dbReference type="EMBL" id="AHJ87783.1"/>
    </source>
</evidence>
<evidence type="ECO:0000313" key="2">
    <source>
        <dbReference type="Proteomes" id="UP000030233"/>
    </source>
</evidence>
<gene>
    <name evidence="1" type="ORF">Bp8pT_142</name>
</gene>
<accession>A0A0A0PLP7</accession>
<sequence length="95" mass="11105">MYNYPGVLYRFRGTANNPLSEITNHWAHNPTVGDIQITEDHKVFETTLPDSGAIKNRTVILYDLPDNYQRSLVEHYYLHDGDEVVEEMNVRILNR</sequence>
<protein>
    <submittedName>
        <fullName evidence="1">Uncharacterized protein</fullName>
    </submittedName>
</protein>